<feature type="transmembrane region" description="Helical" evidence="6">
    <location>
        <begin position="121"/>
        <end position="139"/>
    </location>
</feature>
<dbReference type="InterPro" id="IPR037185">
    <property type="entry name" value="EmrE-like"/>
</dbReference>
<evidence type="ECO:0000256" key="5">
    <source>
        <dbReference type="ARBA" id="ARBA00023136"/>
    </source>
</evidence>
<comment type="subcellular location">
    <subcellularLocation>
        <location evidence="1">Membrane</location>
        <topology evidence="1">Multi-pass membrane protein</topology>
    </subcellularLocation>
</comment>
<feature type="transmembrane region" description="Helical" evidence="6">
    <location>
        <begin position="98"/>
        <end position="114"/>
    </location>
</feature>
<keyword evidence="3 6" id="KW-0812">Transmembrane</keyword>
<evidence type="ECO:0000256" key="2">
    <source>
        <dbReference type="ARBA" id="ARBA00007362"/>
    </source>
</evidence>
<dbReference type="Proteomes" id="UP000183975">
    <property type="component" value="Unassembled WGS sequence"/>
</dbReference>
<feature type="transmembrane region" description="Helical" evidence="6">
    <location>
        <begin position="260"/>
        <end position="278"/>
    </location>
</feature>
<dbReference type="PANTHER" id="PTHR22911">
    <property type="entry name" value="ACYL-MALONYL CONDENSING ENZYME-RELATED"/>
    <property type="match status" value="1"/>
</dbReference>
<feature type="transmembrane region" description="Helical" evidence="6">
    <location>
        <begin position="237"/>
        <end position="254"/>
    </location>
</feature>
<dbReference type="InterPro" id="IPR000620">
    <property type="entry name" value="EamA_dom"/>
</dbReference>
<accession>A0A1M6TC09</accession>
<dbReference type="AlphaFoldDB" id="A0A1M6TC09"/>
<feature type="transmembrane region" description="Helical" evidence="6">
    <location>
        <begin position="67"/>
        <end position="86"/>
    </location>
</feature>
<dbReference type="SUPFAM" id="SSF103481">
    <property type="entry name" value="Multidrug resistance efflux transporter EmrE"/>
    <property type="match status" value="2"/>
</dbReference>
<organism evidence="8 9">
    <name type="scientific">Anaerotignum lactatifermentans DSM 14214</name>
    <dbReference type="NCBI Taxonomy" id="1121323"/>
    <lineage>
        <taxon>Bacteria</taxon>
        <taxon>Bacillati</taxon>
        <taxon>Bacillota</taxon>
        <taxon>Clostridia</taxon>
        <taxon>Lachnospirales</taxon>
        <taxon>Anaerotignaceae</taxon>
        <taxon>Anaerotignum</taxon>
    </lineage>
</organism>
<feature type="transmembrane region" description="Helical" evidence="6">
    <location>
        <begin position="145"/>
        <end position="165"/>
    </location>
</feature>
<dbReference type="GO" id="GO:0016020">
    <property type="term" value="C:membrane"/>
    <property type="evidence" value="ECO:0007669"/>
    <property type="project" value="UniProtKB-SubCell"/>
</dbReference>
<reference evidence="8 9" key="1">
    <citation type="submission" date="2016-11" db="EMBL/GenBank/DDBJ databases">
        <authorList>
            <person name="Jaros S."/>
            <person name="Januszkiewicz K."/>
            <person name="Wedrychowicz H."/>
        </authorList>
    </citation>
    <scope>NUCLEOTIDE SEQUENCE [LARGE SCALE GENOMIC DNA]</scope>
    <source>
        <strain evidence="8 9">DSM 14214</strain>
    </source>
</reference>
<gene>
    <name evidence="8" type="ORF">SAMN02745138_01909</name>
</gene>
<evidence type="ECO:0000256" key="1">
    <source>
        <dbReference type="ARBA" id="ARBA00004141"/>
    </source>
</evidence>
<evidence type="ECO:0000259" key="7">
    <source>
        <dbReference type="Pfam" id="PF00892"/>
    </source>
</evidence>
<dbReference type="Pfam" id="PF00892">
    <property type="entry name" value="EamA"/>
    <property type="match status" value="1"/>
</dbReference>
<feature type="transmembrane region" description="Helical" evidence="6">
    <location>
        <begin position="37"/>
        <end position="55"/>
    </location>
</feature>
<comment type="similarity">
    <text evidence="2">Belongs to the EamA transporter family.</text>
</comment>
<evidence type="ECO:0000313" key="8">
    <source>
        <dbReference type="EMBL" id="SHK54366.1"/>
    </source>
</evidence>
<protein>
    <submittedName>
        <fullName evidence="8">EamA domain-containing membrane protein RarD</fullName>
    </submittedName>
</protein>
<feature type="transmembrane region" description="Helical" evidence="6">
    <location>
        <begin position="177"/>
        <end position="196"/>
    </location>
</feature>
<evidence type="ECO:0000256" key="4">
    <source>
        <dbReference type="ARBA" id="ARBA00022989"/>
    </source>
</evidence>
<dbReference type="PANTHER" id="PTHR22911:SF6">
    <property type="entry name" value="SOLUTE CARRIER FAMILY 35 MEMBER G1"/>
    <property type="match status" value="1"/>
</dbReference>
<keyword evidence="9" id="KW-1185">Reference proteome</keyword>
<keyword evidence="4 6" id="KW-1133">Transmembrane helix</keyword>
<dbReference type="EMBL" id="FRAH01000032">
    <property type="protein sequence ID" value="SHK54366.1"/>
    <property type="molecule type" value="Genomic_DNA"/>
</dbReference>
<evidence type="ECO:0000256" key="3">
    <source>
        <dbReference type="ARBA" id="ARBA00022692"/>
    </source>
</evidence>
<evidence type="ECO:0000313" key="9">
    <source>
        <dbReference type="Proteomes" id="UP000183975"/>
    </source>
</evidence>
<dbReference type="OrthoDB" id="5148831at2"/>
<feature type="domain" description="EamA" evidence="7">
    <location>
        <begin position="6"/>
        <end position="137"/>
    </location>
</feature>
<feature type="transmembrane region" description="Helical" evidence="6">
    <location>
        <begin position="7"/>
        <end position="25"/>
    </location>
</feature>
<feature type="transmembrane region" description="Helical" evidence="6">
    <location>
        <begin position="208"/>
        <end position="230"/>
    </location>
</feature>
<dbReference type="RefSeq" id="WP_072851252.1">
    <property type="nucleotide sequence ID" value="NZ_FRAH01000032.1"/>
</dbReference>
<evidence type="ECO:0000256" key="6">
    <source>
        <dbReference type="SAM" id="Phobius"/>
    </source>
</evidence>
<proteinExistence type="inferred from homology"/>
<name>A0A1M6TC09_9FIRM</name>
<sequence length="286" mass="31598">MTQKQKGILCITASSFFFALMNLFVRLSGDLPSMQKSFFRNFVALLFAAVILYRERPKVTFTPKAKLHLFWRALAGTVGVLCNFYAVDHLVLADASMLNKMSPFFAVIFAIFLLKEKPNRFQTLSIITAFIGVLFIVKPTGNMNLIPALIGLMGGLGAGLAYTYVRSLGQQGIAGPFIVFFFSAFSCVVLLPFLIFDFHPMTWVQLGTLLLAGLSAAGGQFTITAAYCYAPAREISVFDYFQIPFSALLGFIVFGQIPDWLSWVGYAIICGTAIAMFLRTTRTEKA</sequence>
<keyword evidence="5 6" id="KW-0472">Membrane</keyword>